<gene>
    <name evidence="10" type="ORF">CUESP1_0217</name>
</gene>
<dbReference type="Pfam" id="PF04055">
    <property type="entry name" value="Radical_SAM"/>
    <property type="match status" value="1"/>
</dbReference>
<feature type="domain" description="B12-binding" evidence="8">
    <location>
        <begin position="1"/>
        <end position="140"/>
    </location>
</feature>
<feature type="domain" description="Radical SAM core" evidence="9">
    <location>
        <begin position="159"/>
        <end position="382"/>
    </location>
</feature>
<sequence>MKVVFIVPAADIRRNSIYRMGGSFYGRSNSITGPLILGRILKEKGHNVEVYEELYKDLEPENIIDADVICIYTMTSNTPRAYQLAHILKKEYKKRIIIGGMHASALPEEALRYADQVVIGEAETVIVDLIEGNIKEKIVEAPPVQNLDQIPFPDYSILKTPCEVANLMTSRGCPFKCIFCTTSRMFHPYRQRTPDNVIEELEMYKKMGFKYVNFEDDNFTANRERAKEILTKMIQNNLVFKETFFFGRTDLAKDEELLALLRDAHLNRVLIGIESLNQESLDYIDKKQKIEDIEYCGKMLEKYKIRLISSIVLGLDYDTKEDIRKAVEFSKKINAYQLQPAILTPYPNTPLYKQFEEEGRILIKDWQYYDMMNVVFEPNNMSPWELELEFFKAVNDFYNFSGAMKMFKIFGFEAGMRRLGLWIASKFGKTFFKKKSKKEDGNIYNQLYELSTVSSS</sequence>
<comment type="cofactor">
    <cofactor evidence="1">
        <name>[4Fe-4S] cluster</name>
        <dbReference type="ChEBI" id="CHEBI:49883"/>
    </cofactor>
</comment>
<dbReference type="GO" id="GO:0005829">
    <property type="term" value="C:cytosol"/>
    <property type="evidence" value="ECO:0007669"/>
    <property type="project" value="TreeGrafter"/>
</dbReference>
<dbReference type="SFLD" id="SFLDG01123">
    <property type="entry name" value="methyltransferase_(Class_B)"/>
    <property type="match status" value="1"/>
</dbReference>
<keyword evidence="7" id="KW-0411">Iron-sulfur</keyword>
<keyword evidence="4" id="KW-0949">S-adenosyl-L-methionine</keyword>
<keyword evidence="6" id="KW-0408">Iron</keyword>
<proteinExistence type="predicted"/>
<protein>
    <submittedName>
        <fullName evidence="10">Cobalamin B12-binding/radical SAM family protein</fullName>
    </submittedName>
</protein>
<evidence type="ECO:0000259" key="8">
    <source>
        <dbReference type="PROSITE" id="PS51332"/>
    </source>
</evidence>
<dbReference type="EMBL" id="LT669839">
    <property type="protein sequence ID" value="SHD75616.1"/>
    <property type="molecule type" value="Genomic_DNA"/>
</dbReference>
<dbReference type="Gene3D" id="3.40.50.280">
    <property type="entry name" value="Cobalamin-binding domain"/>
    <property type="match status" value="1"/>
</dbReference>
<dbReference type="SFLD" id="SFLDS00029">
    <property type="entry name" value="Radical_SAM"/>
    <property type="match status" value="1"/>
</dbReference>
<evidence type="ECO:0000256" key="5">
    <source>
        <dbReference type="ARBA" id="ARBA00022723"/>
    </source>
</evidence>
<dbReference type="InterPro" id="IPR007197">
    <property type="entry name" value="rSAM"/>
</dbReference>
<dbReference type="PANTHER" id="PTHR43409">
    <property type="entry name" value="ANAEROBIC MAGNESIUM-PROTOPORPHYRIN IX MONOMETHYL ESTER CYCLASE-RELATED"/>
    <property type="match status" value="1"/>
</dbReference>
<dbReference type="Pfam" id="PF02310">
    <property type="entry name" value="B12-binding"/>
    <property type="match status" value="1"/>
</dbReference>
<evidence type="ECO:0000256" key="3">
    <source>
        <dbReference type="ARBA" id="ARBA00022679"/>
    </source>
</evidence>
<reference evidence="10 11" key="1">
    <citation type="submission" date="2016-11" db="EMBL/GenBank/DDBJ databases">
        <authorList>
            <person name="Manzoor S."/>
        </authorList>
    </citation>
    <scope>NUCLEOTIDE SEQUENCE [LARGE SCALE GENOMIC DNA]</scope>
    <source>
        <strain evidence="10">Clostridium ultunense strain Esp</strain>
    </source>
</reference>
<dbReference type="InterPro" id="IPR006638">
    <property type="entry name" value="Elp3/MiaA/NifB-like_rSAM"/>
</dbReference>
<evidence type="ECO:0000256" key="1">
    <source>
        <dbReference type="ARBA" id="ARBA00001966"/>
    </source>
</evidence>
<dbReference type="CDD" id="cd01335">
    <property type="entry name" value="Radical_SAM"/>
    <property type="match status" value="1"/>
</dbReference>
<dbReference type="GO" id="GO:0031419">
    <property type="term" value="F:cobalamin binding"/>
    <property type="evidence" value="ECO:0007669"/>
    <property type="project" value="InterPro"/>
</dbReference>
<dbReference type="Gene3D" id="3.80.30.20">
    <property type="entry name" value="tm_1862 like domain"/>
    <property type="match status" value="1"/>
</dbReference>
<evidence type="ECO:0000313" key="11">
    <source>
        <dbReference type="Proteomes" id="UP000245423"/>
    </source>
</evidence>
<dbReference type="GO" id="GO:0051539">
    <property type="term" value="F:4 iron, 4 sulfur cluster binding"/>
    <property type="evidence" value="ECO:0007669"/>
    <property type="project" value="UniProtKB-KW"/>
</dbReference>
<evidence type="ECO:0000256" key="2">
    <source>
        <dbReference type="ARBA" id="ARBA00022603"/>
    </source>
</evidence>
<dbReference type="SFLD" id="SFLDG01082">
    <property type="entry name" value="B12-binding_domain_containing"/>
    <property type="match status" value="1"/>
</dbReference>
<dbReference type="RefSeq" id="WP_025640255.1">
    <property type="nucleotide sequence ID" value="NZ_LT669839.1"/>
</dbReference>
<dbReference type="PROSITE" id="PS51332">
    <property type="entry name" value="B12_BINDING"/>
    <property type="match status" value="1"/>
</dbReference>
<dbReference type="PROSITE" id="PS51918">
    <property type="entry name" value="RADICAL_SAM"/>
    <property type="match status" value="1"/>
</dbReference>
<dbReference type="InterPro" id="IPR034466">
    <property type="entry name" value="Methyltransferase_Class_B"/>
</dbReference>
<dbReference type="PANTHER" id="PTHR43409:SF7">
    <property type="entry name" value="BLL1977 PROTEIN"/>
    <property type="match status" value="1"/>
</dbReference>
<keyword evidence="2" id="KW-0489">Methyltransferase</keyword>
<dbReference type="InterPro" id="IPR023404">
    <property type="entry name" value="rSAM_horseshoe"/>
</dbReference>
<dbReference type="InterPro" id="IPR051198">
    <property type="entry name" value="BchE-like"/>
</dbReference>
<dbReference type="SMART" id="SM00729">
    <property type="entry name" value="Elp3"/>
    <property type="match status" value="1"/>
</dbReference>
<keyword evidence="5" id="KW-0479">Metal-binding</keyword>
<name>A0A1M4PJK4_9FIRM</name>
<evidence type="ECO:0000256" key="4">
    <source>
        <dbReference type="ARBA" id="ARBA00022691"/>
    </source>
</evidence>
<dbReference type="InterPro" id="IPR006158">
    <property type="entry name" value="Cobalamin-bd"/>
</dbReference>
<dbReference type="GO" id="GO:0046872">
    <property type="term" value="F:metal ion binding"/>
    <property type="evidence" value="ECO:0007669"/>
    <property type="project" value="UniProtKB-KW"/>
</dbReference>
<dbReference type="GO" id="GO:0003824">
    <property type="term" value="F:catalytic activity"/>
    <property type="evidence" value="ECO:0007669"/>
    <property type="project" value="InterPro"/>
</dbReference>
<dbReference type="InterPro" id="IPR058240">
    <property type="entry name" value="rSAM_sf"/>
</dbReference>
<dbReference type="Proteomes" id="UP000245423">
    <property type="component" value="Chromosome 1"/>
</dbReference>
<dbReference type="CDD" id="cd02068">
    <property type="entry name" value="radical_SAM_B12_BD"/>
    <property type="match status" value="1"/>
</dbReference>
<evidence type="ECO:0000313" key="10">
    <source>
        <dbReference type="EMBL" id="SHD75616.1"/>
    </source>
</evidence>
<evidence type="ECO:0000256" key="6">
    <source>
        <dbReference type="ARBA" id="ARBA00023004"/>
    </source>
</evidence>
<organism evidence="10 11">
    <name type="scientific">[Clostridium] ultunense Esp</name>
    <dbReference type="NCBI Taxonomy" id="1288971"/>
    <lineage>
        <taxon>Bacteria</taxon>
        <taxon>Bacillati</taxon>
        <taxon>Bacillota</taxon>
        <taxon>Tissierellia</taxon>
        <taxon>Tissierellales</taxon>
        <taxon>Tepidimicrobiaceae</taxon>
        <taxon>Schnuerera</taxon>
    </lineage>
</organism>
<keyword evidence="11" id="KW-1185">Reference proteome</keyword>
<accession>A0A1M4PJK4</accession>
<evidence type="ECO:0000259" key="9">
    <source>
        <dbReference type="PROSITE" id="PS51918"/>
    </source>
</evidence>
<evidence type="ECO:0000256" key="7">
    <source>
        <dbReference type="ARBA" id="ARBA00023014"/>
    </source>
</evidence>
<dbReference type="SUPFAM" id="SSF102114">
    <property type="entry name" value="Radical SAM enzymes"/>
    <property type="match status" value="1"/>
</dbReference>
<dbReference type="OrthoDB" id="9801424at2"/>
<keyword evidence="3" id="KW-0808">Transferase</keyword>
<dbReference type="AlphaFoldDB" id="A0A1M4PJK4"/>